<evidence type="ECO:0000313" key="2">
    <source>
        <dbReference type="EMBL" id="CAI9941226.1"/>
    </source>
</evidence>
<keyword evidence="1" id="KW-0812">Transmembrane</keyword>
<dbReference type="AlphaFoldDB" id="A0AA86PM98"/>
<protein>
    <submittedName>
        <fullName evidence="3">Hypothetical_protein</fullName>
    </submittedName>
</protein>
<organism evidence="2">
    <name type="scientific">Hexamita inflata</name>
    <dbReference type="NCBI Taxonomy" id="28002"/>
    <lineage>
        <taxon>Eukaryota</taxon>
        <taxon>Metamonada</taxon>
        <taxon>Diplomonadida</taxon>
        <taxon>Hexamitidae</taxon>
        <taxon>Hexamitinae</taxon>
        <taxon>Hexamita</taxon>
    </lineage>
</organism>
<accession>A0AA86PM98</accession>
<keyword evidence="4" id="KW-1185">Reference proteome</keyword>
<reference evidence="2" key="1">
    <citation type="submission" date="2023-06" db="EMBL/GenBank/DDBJ databases">
        <authorList>
            <person name="Kurt Z."/>
        </authorList>
    </citation>
    <scope>NUCLEOTIDE SEQUENCE</scope>
</reference>
<gene>
    <name evidence="3" type="ORF">HINF_LOCUS25409</name>
    <name evidence="2" type="ORF">HINF_LOCUS28871</name>
</gene>
<keyword evidence="1" id="KW-0472">Membrane</keyword>
<evidence type="ECO:0000313" key="4">
    <source>
        <dbReference type="Proteomes" id="UP001642409"/>
    </source>
</evidence>
<feature type="transmembrane region" description="Helical" evidence="1">
    <location>
        <begin position="108"/>
        <end position="128"/>
    </location>
</feature>
<dbReference type="EMBL" id="CATOUU010000687">
    <property type="protein sequence ID" value="CAI9941226.1"/>
    <property type="molecule type" value="Genomic_DNA"/>
</dbReference>
<reference evidence="3 4" key="2">
    <citation type="submission" date="2024-07" db="EMBL/GenBank/DDBJ databases">
        <authorList>
            <person name="Akdeniz Z."/>
        </authorList>
    </citation>
    <scope>NUCLEOTIDE SEQUENCE [LARGE SCALE GENOMIC DNA]</scope>
</reference>
<evidence type="ECO:0000256" key="1">
    <source>
        <dbReference type="SAM" id="Phobius"/>
    </source>
</evidence>
<sequence>MSDLNTLSIQQLKNILKRDFNIEVTGKSKQELIQLINSHPEKNQETTDQKQIPVVTVKNQTVQKGKMVCDGNVCRLQEEPAKKKAEYEGKSASLNEGKKQVQKQQCGMPAIIALAFCGAFASTVTYAISQLGKKK</sequence>
<evidence type="ECO:0000313" key="3">
    <source>
        <dbReference type="EMBL" id="CAL6016225.1"/>
    </source>
</evidence>
<comment type="caution">
    <text evidence="2">The sequence shown here is derived from an EMBL/GenBank/DDBJ whole genome shotgun (WGS) entry which is preliminary data.</text>
</comment>
<keyword evidence="1" id="KW-1133">Transmembrane helix</keyword>
<proteinExistence type="predicted"/>
<dbReference type="EMBL" id="CAXDID020000075">
    <property type="protein sequence ID" value="CAL6016225.1"/>
    <property type="molecule type" value="Genomic_DNA"/>
</dbReference>
<name>A0AA86PM98_9EUKA</name>
<dbReference type="Proteomes" id="UP001642409">
    <property type="component" value="Unassembled WGS sequence"/>
</dbReference>